<proteinExistence type="predicted"/>
<feature type="transmembrane region" description="Helical" evidence="2">
    <location>
        <begin position="332"/>
        <end position="349"/>
    </location>
</feature>
<dbReference type="InterPro" id="IPR036163">
    <property type="entry name" value="HMA_dom_sf"/>
</dbReference>
<evidence type="ECO:0000313" key="4">
    <source>
        <dbReference type="EMBL" id="MCA9379820.1"/>
    </source>
</evidence>
<dbReference type="CDD" id="cd00371">
    <property type="entry name" value="HMA"/>
    <property type="match status" value="1"/>
</dbReference>
<evidence type="ECO:0000259" key="3">
    <source>
        <dbReference type="PROSITE" id="PS50846"/>
    </source>
</evidence>
<keyword evidence="2" id="KW-0812">Transmembrane</keyword>
<dbReference type="InterPro" id="IPR017969">
    <property type="entry name" value="Heavy-metal-associated_CS"/>
</dbReference>
<sequence>MKKSQNSKTIYVEGMHCASCELLIEKTIEEYPGVKQVDASLEKGQVKIVSEKNKSLDIEKLNKDFKEVGYTFSNKQFPKENHKLIELSDAGIEIYRSKFYEYLKILGILIFVLVLVMLINNSNIGRYAGVDANSSLPAFLVLGIVAGLSSCAALVGGLLLVMTKQWNDLYITDKTNKLKFQPHLLFHTGRLVGYFVFGGLLGLLGQVVSIGSGTSFAIVIIAVSVVMLLLALQMIGVKQVQNLQVKTPKVISKFVTNESNFSGKYAPFILGALTFLLPCGFTLIAQASALASSGFFKGGLIMLFFAFGTLPILGGISLTGVKFNTKPKLTSMFNKTAGILIVVFAIYTINSQLNVLGLKSLSDLELRSNNTTSEKVDQEIQENPDVDENAQKLVIIADDFSYTPQGSMTIEADKPTILAVNNKGVQGCGRFMAARGLIDNYVELEDGWNYVELTPKKGVYKLTCTMGMVRPVTITAI</sequence>
<feature type="transmembrane region" description="Helical" evidence="2">
    <location>
        <begin position="139"/>
        <end position="163"/>
    </location>
</feature>
<protein>
    <submittedName>
        <fullName evidence="4">Sulfite exporter TauE/SafE family protein</fullName>
    </submittedName>
</protein>
<evidence type="ECO:0000313" key="5">
    <source>
        <dbReference type="Proteomes" id="UP000745577"/>
    </source>
</evidence>
<reference evidence="4" key="1">
    <citation type="submission" date="2020-04" db="EMBL/GenBank/DDBJ databases">
        <authorList>
            <person name="Zhang T."/>
        </authorList>
    </citation>
    <scope>NUCLEOTIDE SEQUENCE</scope>
    <source>
        <strain evidence="4">HKST-UBA15</strain>
    </source>
</reference>
<keyword evidence="1" id="KW-0479">Metal-binding</keyword>
<comment type="caution">
    <text evidence="4">The sequence shown here is derived from an EMBL/GenBank/DDBJ whole genome shotgun (WGS) entry which is preliminary data.</text>
</comment>
<dbReference type="PROSITE" id="PS50846">
    <property type="entry name" value="HMA_2"/>
    <property type="match status" value="1"/>
</dbReference>
<dbReference type="PROSITE" id="PS01047">
    <property type="entry name" value="HMA_1"/>
    <property type="match status" value="1"/>
</dbReference>
<feature type="transmembrane region" description="Helical" evidence="2">
    <location>
        <begin position="300"/>
        <end position="320"/>
    </location>
</feature>
<feature type="transmembrane region" description="Helical" evidence="2">
    <location>
        <begin position="102"/>
        <end position="119"/>
    </location>
</feature>
<keyword evidence="2" id="KW-1133">Transmembrane helix</keyword>
<reference evidence="4" key="2">
    <citation type="journal article" date="2021" name="Microbiome">
        <title>Successional dynamics and alternative stable states in a saline activated sludge microbial community over 9 years.</title>
        <authorList>
            <person name="Wang Y."/>
            <person name="Ye J."/>
            <person name="Ju F."/>
            <person name="Liu L."/>
            <person name="Boyd J.A."/>
            <person name="Deng Y."/>
            <person name="Parks D.H."/>
            <person name="Jiang X."/>
            <person name="Yin X."/>
            <person name="Woodcroft B.J."/>
            <person name="Tyson G.W."/>
            <person name="Hugenholtz P."/>
            <person name="Polz M.F."/>
            <person name="Zhang T."/>
        </authorList>
    </citation>
    <scope>NUCLEOTIDE SEQUENCE</scope>
    <source>
        <strain evidence="4">HKST-UBA15</strain>
    </source>
</reference>
<accession>A0A955L0Z6</accession>
<dbReference type="EMBL" id="JAGQLL010000014">
    <property type="protein sequence ID" value="MCA9379820.1"/>
    <property type="molecule type" value="Genomic_DNA"/>
</dbReference>
<dbReference type="Proteomes" id="UP000745577">
    <property type="component" value="Unassembled WGS sequence"/>
</dbReference>
<gene>
    <name evidence="4" type="ORF">KC675_01430</name>
</gene>
<dbReference type="Pfam" id="PF00403">
    <property type="entry name" value="HMA"/>
    <property type="match status" value="1"/>
</dbReference>
<name>A0A955L0Z6_9BACT</name>
<organism evidence="4 5">
    <name type="scientific">Candidatus Dojkabacteria bacterium</name>
    <dbReference type="NCBI Taxonomy" id="2099670"/>
    <lineage>
        <taxon>Bacteria</taxon>
        <taxon>Candidatus Dojkabacteria</taxon>
    </lineage>
</organism>
<dbReference type="InterPro" id="IPR039447">
    <property type="entry name" value="UreH-like_TM_dom"/>
</dbReference>
<feature type="transmembrane region" description="Helical" evidence="2">
    <location>
        <begin position="184"/>
        <end position="204"/>
    </location>
</feature>
<dbReference type="AlphaFoldDB" id="A0A955L0Z6"/>
<dbReference type="InterPro" id="IPR006121">
    <property type="entry name" value="HMA_dom"/>
</dbReference>
<dbReference type="Pfam" id="PF13386">
    <property type="entry name" value="DsbD_2"/>
    <property type="match status" value="1"/>
</dbReference>
<dbReference type="InterPro" id="IPR008972">
    <property type="entry name" value="Cupredoxin"/>
</dbReference>
<dbReference type="PANTHER" id="PTHR42208:SF1">
    <property type="entry name" value="HEAVY METAL TRANSPORTER"/>
    <property type="match status" value="1"/>
</dbReference>
<dbReference type="SUPFAM" id="SSF55008">
    <property type="entry name" value="HMA, heavy metal-associated domain"/>
    <property type="match status" value="1"/>
</dbReference>
<feature type="domain" description="HMA" evidence="3">
    <location>
        <begin position="6"/>
        <end position="73"/>
    </location>
</feature>
<keyword evidence="2" id="KW-0472">Membrane</keyword>
<evidence type="ECO:0000256" key="1">
    <source>
        <dbReference type="ARBA" id="ARBA00022723"/>
    </source>
</evidence>
<evidence type="ECO:0000256" key="2">
    <source>
        <dbReference type="SAM" id="Phobius"/>
    </source>
</evidence>
<dbReference type="Gene3D" id="2.60.40.420">
    <property type="entry name" value="Cupredoxins - blue copper proteins"/>
    <property type="match status" value="1"/>
</dbReference>
<dbReference type="GO" id="GO:0046872">
    <property type="term" value="F:metal ion binding"/>
    <property type="evidence" value="ECO:0007669"/>
    <property type="project" value="UniProtKB-KW"/>
</dbReference>
<feature type="transmembrane region" description="Helical" evidence="2">
    <location>
        <begin position="268"/>
        <end position="288"/>
    </location>
</feature>
<feature type="transmembrane region" description="Helical" evidence="2">
    <location>
        <begin position="216"/>
        <end position="237"/>
    </location>
</feature>
<dbReference type="PANTHER" id="PTHR42208">
    <property type="entry name" value="HEAVY METAL TRANSPORTER-RELATED"/>
    <property type="match status" value="1"/>
</dbReference>
<dbReference type="Gene3D" id="3.30.70.100">
    <property type="match status" value="1"/>
</dbReference>